<feature type="compositionally biased region" description="Basic and acidic residues" evidence="2">
    <location>
        <begin position="357"/>
        <end position="372"/>
    </location>
</feature>
<comment type="caution">
    <text evidence="4">The sequence shown here is derived from an EMBL/GenBank/DDBJ whole genome shotgun (WGS) entry which is preliminary data.</text>
</comment>
<dbReference type="InterPro" id="IPR036457">
    <property type="entry name" value="PPM-type-like_dom_sf"/>
</dbReference>
<proteinExistence type="predicted"/>
<dbReference type="Gene3D" id="3.60.40.10">
    <property type="entry name" value="PPM-type phosphatase domain"/>
    <property type="match status" value="1"/>
</dbReference>
<reference evidence="4" key="1">
    <citation type="submission" date="2020-12" db="EMBL/GenBank/DDBJ databases">
        <authorList>
            <person name="Iha C."/>
        </authorList>
    </citation>
    <scope>NUCLEOTIDE SEQUENCE</scope>
</reference>
<feature type="coiled-coil region" evidence="1">
    <location>
        <begin position="945"/>
        <end position="972"/>
    </location>
</feature>
<dbReference type="SMART" id="SM00332">
    <property type="entry name" value="PP2Cc"/>
    <property type="match status" value="1"/>
</dbReference>
<feature type="compositionally biased region" description="Acidic residues" evidence="2">
    <location>
        <begin position="213"/>
        <end position="232"/>
    </location>
</feature>
<feature type="compositionally biased region" description="Basic and acidic residues" evidence="2">
    <location>
        <begin position="239"/>
        <end position="249"/>
    </location>
</feature>
<feature type="domain" description="PPM-type phosphatase" evidence="3">
    <location>
        <begin position="1019"/>
        <end position="1293"/>
    </location>
</feature>
<evidence type="ECO:0000256" key="2">
    <source>
        <dbReference type="SAM" id="MobiDB-lite"/>
    </source>
</evidence>
<feature type="compositionally biased region" description="Basic and acidic residues" evidence="2">
    <location>
        <begin position="294"/>
        <end position="306"/>
    </location>
</feature>
<feature type="compositionally biased region" description="Basic residues" evidence="2">
    <location>
        <begin position="788"/>
        <end position="800"/>
    </location>
</feature>
<name>A0A8S1J4G2_9CHLO</name>
<evidence type="ECO:0000313" key="5">
    <source>
        <dbReference type="Proteomes" id="UP000708148"/>
    </source>
</evidence>
<accession>A0A8S1J4G2</accession>
<feature type="compositionally biased region" description="Basic and acidic residues" evidence="2">
    <location>
        <begin position="736"/>
        <end position="746"/>
    </location>
</feature>
<organism evidence="4 5">
    <name type="scientific">Ostreobium quekettii</name>
    <dbReference type="NCBI Taxonomy" id="121088"/>
    <lineage>
        <taxon>Eukaryota</taxon>
        <taxon>Viridiplantae</taxon>
        <taxon>Chlorophyta</taxon>
        <taxon>core chlorophytes</taxon>
        <taxon>Ulvophyceae</taxon>
        <taxon>TCBD clade</taxon>
        <taxon>Bryopsidales</taxon>
        <taxon>Ostreobineae</taxon>
        <taxon>Ostreobiaceae</taxon>
        <taxon>Ostreobium</taxon>
    </lineage>
</organism>
<feature type="compositionally biased region" description="Polar residues" evidence="2">
    <location>
        <begin position="339"/>
        <end position="356"/>
    </location>
</feature>
<evidence type="ECO:0000256" key="1">
    <source>
        <dbReference type="SAM" id="Coils"/>
    </source>
</evidence>
<feature type="region of interest" description="Disordered" evidence="2">
    <location>
        <begin position="125"/>
        <end position="379"/>
    </location>
</feature>
<evidence type="ECO:0000313" key="4">
    <source>
        <dbReference type="EMBL" id="CAD7700745.1"/>
    </source>
</evidence>
<feature type="compositionally biased region" description="Basic and acidic residues" evidence="2">
    <location>
        <begin position="158"/>
        <end position="173"/>
    </location>
</feature>
<dbReference type="Proteomes" id="UP000708148">
    <property type="component" value="Unassembled WGS sequence"/>
</dbReference>
<dbReference type="InterPro" id="IPR001932">
    <property type="entry name" value="PPM-type_phosphatase-like_dom"/>
</dbReference>
<dbReference type="PANTHER" id="PTHR12320">
    <property type="entry name" value="PROTEIN PHOSPHATASE 2C"/>
    <property type="match status" value="1"/>
</dbReference>
<feature type="compositionally biased region" description="Basic and acidic residues" evidence="2">
    <location>
        <begin position="697"/>
        <end position="724"/>
    </location>
</feature>
<feature type="compositionally biased region" description="Low complexity" evidence="2">
    <location>
        <begin position="141"/>
        <end position="152"/>
    </location>
</feature>
<dbReference type="PROSITE" id="PS51746">
    <property type="entry name" value="PPM_2"/>
    <property type="match status" value="1"/>
</dbReference>
<protein>
    <recommendedName>
        <fullName evidence="3">PPM-type phosphatase domain-containing protein</fullName>
    </recommendedName>
</protein>
<dbReference type="InterPro" id="IPR039123">
    <property type="entry name" value="PPTC7"/>
</dbReference>
<keyword evidence="5" id="KW-1185">Reference proteome</keyword>
<gene>
    <name evidence="4" type="ORF">OSTQU699_LOCUS6104</name>
</gene>
<feature type="compositionally biased region" description="Basic and acidic residues" evidence="2">
    <location>
        <begin position="678"/>
        <end position="687"/>
    </location>
</feature>
<dbReference type="OrthoDB" id="60843at2759"/>
<feature type="compositionally biased region" description="Low complexity" evidence="2">
    <location>
        <begin position="125"/>
        <end position="134"/>
    </location>
</feature>
<feature type="region of interest" description="Disordered" evidence="2">
    <location>
        <begin position="676"/>
        <end position="724"/>
    </location>
</feature>
<dbReference type="PANTHER" id="PTHR12320:SF1">
    <property type="entry name" value="PROTEIN PHOSPHATASE PTC7 HOMOLOG"/>
    <property type="match status" value="1"/>
</dbReference>
<feature type="compositionally biased region" description="Acidic residues" evidence="2">
    <location>
        <begin position="254"/>
        <end position="270"/>
    </location>
</feature>
<evidence type="ECO:0000259" key="3">
    <source>
        <dbReference type="PROSITE" id="PS51746"/>
    </source>
</evidence>
<dbReference type="GO" id="GO:0004722">
    <property type="term" value="F:protein serine/threonine phosphatase activity"/>
    <property type="evidence" value="ECO:0007669"/>
    <property type="project" value="TreeGrafter"/>
</dbReference>
<sequence length="1306" mass="141155">MADGNEPTGPSGALPIGEKRVRAAMLDHIRELFPEGNEIAAAGLERGDLLGILRTRDTHKMPLGGITDDMRCQFVLECLLELGFVQIGDRLFPQGIHMDEPLADQAEAPAPAVARHAVHPLAMTGRAGTTTTSGTNGGLGAQPTPAQAADAPSSVKSVESDELRPEQKNDENGFSKGGEPADRVGGGDSHTSAQQEPPALQEGEAPVESPVTECDEGDDQVDVGVAEGEDIETAAGQDEEAHNAADDARGAASENEDEPCGASEMEEDTIVENNVQESCRPEKRPIAESEEVDTSGRPEKRQKTEGEDANASTQDTITEVPAVPPLHGEGTPYGDELSLNFTDSSRLVTPVTTPTDTRMEDAETADDLRESEVTEEELPGPLQRAKVLVEVNEEEGGVGVKIEVGDVDIEEGAGEKGGVDTDEVPKVIGIGETGPLGLSVAVVEVGVRKIECKETVKEMPEEPVELPEVRRPVGIGAPVSAKERARKASRIIYRDHGKNGFKVQIDGEERGTYIWRDKDAIIPDPCEMEDEDYQKGLTLAQGFLDTVHTNRLNDFPCRVRAEALKALSKADLKPVLNAMQFFMGLCKAKAKELQVPDEEVRLDPVYSLGCKRVKGIVDGKRKEMLMKVPKERRRDAVLGLGAIPYQAICTGSSLWLDELLRELAPEEMLQFPMKYPARKPEGEDKGQGAKGSQAGNGEKRNLNGKEEKERLSRFGGVGRDRGARISDHPLRFQDELRRRPLMERRPLLPSRPRAMDPAMRPVRGRPRSRSAERGYYNEPVGRSPGPMRRLRTPSPPRRRMSPMSRFEDLQHNPMWGDRSPDGWRADMRHEDMLPAGNRVLPRRGAELDRIPLRMGNAAAVLPSQLQLQTMQQGLPMGATAQIANTMQPTNQIAGLVTNGQVGLLGVNLGGTTGIAPMARDQLQLGGQAPNQLQNVNIVGGVVGLSNQQQLQLQQLQQQQQQQQLRQQQLQVQMAGMPAANGLILQQPGIAAMAGGLTGVQPMQPAQPVKLVIGGCRVPDPARESEQDPRMKLNEDSFSICNFTFAVADGLGGTMALDVSSARYSEEIVNRSAQAMEELVMRARKDGRSFPSPTTAIEWAHSQVTVQGATTICLLALDSMQSTLHVAKVGDGGYVVLRPSLPPLHPGGPPDMTIESPWLPFKDPNEHPRGVNSTHYLTSPALHPKIGGVHPRTAIESRVMVAAGDAIIAGTDGFFDAIYLHGERGYNTRRLILERMTQGWTPQQLAEQLVLMARGVAQEGSPACPFAEAARGQGDARHGSGARPDDVAVVVAYVAANSNPIPVGFGG</sequence>
<dbReference type="EMBL" id="CAJHUC010001334">
    <property type="protein sequence ID" value="CAD7700745.1"/>
    <property type="molecule type" value="Genomic_DNA"/>
</dbReference>
<keyword evidence="1" id="KW-0175">Coiled coil</keyword>
<dbReference type="SUPFAM" id="SSF81606">
    <property type="entry name" value="PP2C-like"/>
    <property type="match status" value="1"/>
</dbReference>
<feature type="region of interest" description="Disordered" evidence="2">
    <location>
        <begin position="736"/>
        <end position="802"/>
    </location>
</feature>